<protein>
    <submittedName>
        <fullName evidence="1">DUF4358 domain-containing protein</fullName>
    </submittedName>
</protein>
<dbReference type="InterPro" id="IPR025648">
    <property type="entry name" value="DUF4358"/>
</dbReference>
<reference evidence="1 2" key="1">
    <citation type="journal article" date="2019" name="Nat. Med.">
        <title>A library of human gut bacterial isolates paired with longitudinal multiomics data enables mechanistic microbiome research.</title>
        <authorList>
            <person name="Poyet M."/>
            <person name="Groussin M."/>
            <person name="Gibbons S.M."/>
            <person name="Avila-Pacheco J."/>
            <person name="Jiang X."/>
            <person name="Kearney S.M."/>
            <person name="Perrotta A.R."/>
            <person name="Berdy B."/>
            <person name="Zhao S."/>
            <person name="Lieberman T.D."/>
            <person name="Swanson P.K."/>
            <person name="Smith M."/>
            <person name="Roesemann S."/>
            <person name="Alexander J.E."/>
            <person name="Rich S.A."/>
            <person name="Livny J."/>
            <person name="Vlamakis H."/>
            <person name="Clish C."/>
            <person name="Bullock K."/>
            <person name="Deik A."/>
            <person name="Scott J."/>
            <person name="Pierce K.A."/>
            <person name="Xavier R.J."/>
            <person name="Alm E.J."/>
        </authorList>
    </citation>
    <scope>NUCLEOTIDE SEQUENCE [LARGE SCALE GENOMIC DNA]</scope>
    <source>
        <strain evidence="1 2">BIOML-A198</strain>
    </source>
</reference>
<gene>
    <name evidence="1" type="ORF">GMA92_08945</name>
</gene>
<dbReference type="OrthoDB" id="2605982at2"/>
<dbReference type="Proteomes" id="UP000487649">
    <property type="component" value="Unassembled WGS sequence"/>
</dbReference>
<organism evidence="1 2">
    <name type="scientific">Turicibacter sanguinis</name>
    <dbReference type="NCBI Taxonomy" id="154288"/>
    <lineage>
        <taxon>Bacteria</taxon>
        <taxon>Bacillati</taxon>
        <taxon>Bacillota</taxon>
        <taxon>Erysipelotrichia</taxon>
        <taxon>Erysipelotrichales</taxon>
        <taxon>Turicibacteraceae</taxon>
        <taxon>Turicibacter</taxon>
    </lineage>
</organism>
<sequence length="175" mass="19545">MKKLKMMLMALLVTVVAVGCSNSKEGESASNTSATPEEIMNKIQETLASDYDMQLQDGVLPGFQVIDMTDSLQLGMYADHFNTADIESGYMLLPMMNVKSSLIMVVKAKDEKASESVKDGFEKVLSDQEATWSMYLPDQYELVQENQIKQQGNYLLYVTSDVADKIVKVFEESVK</sequence>
<dbReference type="EMBL" id="WMQE01000018">
    <property type="protein sequence ID" value="MTK21546.1"/>
    <property type="molecule type" value="Genomic_DNA"/>
</dbReference>
<accession>A0A173SE05</accession>
<dbReference type="PROSITE" id="PS51257">
    <property type="entry name" value="PROKAR_LIPOPROTEIN"/>
    <property type="match status" value="1"/>
</dbReference>
<dbReference type="Pfam" id="PF14270">
    <property type="entry name" value="DUF4358"/>
    <property type="match status" value="1"/>
</dbReference>
<dbReference type="RefSeq" id="WP_006785205.1">
    <property type="nucleotide sequence ID" value="NZ_CABJBH010000009.1"/>
</dbReference>
<dbReference type="AlphaFoldDB" id="A0A173SE05"/>
<comment type="caution">
    <text evidence="1">The sequence shown here is derived from an EMBL/GenBank/DDBJ whole genome shotgun (WGS) entry which is preliminary data.</text>
</comment>
<evidence type="ECO:0000313" key="2">
    <source>
        <dbReference type="Proteomes" id="UP000487649"/>
    </source>
</evidence>
<name>A0A173SE05_9FIRM</name>
<dbReference type="GeneID" id="60058638"/>
<evidence type="ECO:0000313" key="1">
    <source>
        <dbReference type="EMBL" id="MTK21546.1"/>
    </source>
</evidence>
<proteinExistence type="predicted"/>